<sequence>MQSVSESLTFTVPLGLEARTLAEKFRRKHSNPDKGQQVYLNTLAVAAVKFYLRCIGWETDWEASLSYNPLMQGLMDVADLQVRGLGKLECRPVLPSSQTVFVPPEVSTDRIGYVAVQLDESFKTATILGFVKTPTNSGEIFLSELESLADLLSHLHQINQREVVKTRVKLSQWFDNLFESSWMALEEIFGGMEQKFALRNVSLKREVSVARAKIIDLGLQLGNQSVVLLVAIAQGAAEPSAPYSEQKVEILVQLHPIDGQTYLPSNLKLNLLSESGEIMQEVKSRSNDNFIQLKRFRGYSGECFNIQVSYGDFTIKETFVI</sequence>
<name>A0A8J6XUP2_9CYAN</name>
<gene>
    <name evidence="1" type="ORF">ICL16_44495</name>
</gene>
<organism evidence="1 2">
    <name type="scientific">Iningainema tapete BLCC-T55</name>
    <dbReference type="NCBI Taxonomy" id="2748662"/>
    <lineage>
        <taxon>Bacteria</taxon>
        <taxon>Bacillati</taxon>
        <taxon>Cyanobacteriota</taxon>
        <taxon>Cyanophyceae</taxon>
        <taxon>Nostocales</taxon>
        <taxon>Scytonemataceae</taxon>
        <taxon>Iningainema tapete</taxon>
    </lineage>
</organism>
<reference evidence="1" key="1">
    <citation type="submission" date="2020-09" db="EMBL/GenBank/DDBJ databases">
        <title>Iningainema tapete sp. nov. (Scytonemataceae, Cyanobacteria) from greenhouses in central Florida (USA) produces two types of nodularin with biosynthetic potential for microcystin-LR and anabaenopeptins.</title>
        <authorList>
            <person name="Berthold D.E."/>
            <person name="Lefler F.W."/>
            <person name="Huang I.-S."/>
            <person name="Abdulla H."/>
            <person name="Zimba P.V."/>
            <person name="Laughinghouse H.D. IV."/>
        </authorList>
    </citation>
    <scope>NUCLEOTIDE SEQUENCE</scope>
    <source>
        <strain evidence="1">BLCCT55</strain>
    </source>
</reference>
<proteinExistence type="predicted"/>
<dbReference type="EMBL" id="JACXAE010000134">
    <property type="protein sequence ID" value="MBD2778924.1"/>
    <property type="molecule type" value="Genomic_DNA"/>
</dbReference>
<dbReference type="Pfam" id="PF08852">
    <property type="entry name" value="DUF1822"/>
    <property type="match status" value="1"/>
</dbReference>
<accession>A0A8J6XUP2</accession>
<keyword evidence="2" id="KW-1185">Reference proteome</keyword>
<dbReference type="Proteomes" id="UP000629098">
    <property type="component" value="Unassembled WGS sequence"/>
</dbReference>
<dbReference type="RefSeq" id="WP_190839156.1">
    <property type="nucleotide sequence ID" value="NZ_CAWPPI010000134.1"/>
</dbReference>
<dbReference type="InterPro" id="IPR014951">
    <property type="entry name" value="DUF1822"/>
</dbReference>
<evidence type="ECO:0000313" key="2">
    <source>
        <dbReference type="Proteomes" id="UP000629098"/>
    </source>
</evidence>
<protein>
    <submittedName>
        <fullName evidence="1">DUF1822 family protein</fullName>
    </submittedName>
</protein>
<dbReference type="AlphaFoldDB" id="A0A8J6XUP2"/>
<comment type="caution">
    <text evidence="1">The sequence shown here is derived from an EMBL/GenBank/DDBJ whole genome shotgun (WGS) entry which is preliminary data.</text>
</comment>
<evidence type="ECO:0000313" key="1">
    <source>
        <dbReference type="EMBL" id="MBD2778924.1"/>
    </source>
</evidence>